<dbReference type="RefSeq" id="WP_119120045.1">
    <property type="nucleotide sequence ID" value="NZ_QXIT01000093.1"/>
</dbReference>
<reference evidence="4 5" key="1">
    <citation type="submission" date="2018-09" db="EMBL/GenBank/DDBJ databases">
        <title>Discovery and Ecogenomic Context for Candidatus Cryosericales, a Global Caldiserica Order Active in Thawing Permafrost.</title>
        <authorList>
            <person name="Martinez M.A."/>
            <person name="Woodcroft B.J."/>
            <person name="Ignacio Espinoza J.C."/>
            <person name="Zayed A."/>
            <person name="Singleton C.M."/>
            <person name="Boyd J."/>
            <person name="Li Y.-F."/>
            <person name="Purvine S."/>
            <person name="Maughan H."/>
            <person name="Hodgkins S.B."/>
            <person name="Anderson D."/>
            <person name="Sederholm M."/>
            <person name="Temperton B."/>
            <person name="Saleska S.R."/>
            <person name="Tyson G.W."/>
            <person name="Rich V.I."/>
        </authorList>
    </citation>
    <scope>NUCLEOTIDE SEQUENCE [LARGE SCALE GENOMIC DNA]</scope>
    <source>
        <strain evidence="3 5">SMC5</strain>
        <strain evidence="2 4">SMC6</strain>
    </source>
</reference>
<name>A0A398D4H1_9BACT</name>
<feature type="domain" description="Peptidase M14" evidence="1">
    <location>
        <begin position="839"/>
        <end position="932"/>
    </location>
</feature>
<dbReference type="Proteomes" id="UP000266260">
    <property type="component" value="Unassembled WGS sequence"/>
</dbReference>
<dbReference type="GO" id="GO:0006508">
    <property type="term" value="P:proteolysis"/>
    <property type="evidence" value="ECO:0007669"/>
    <property type="project" value="InterPro"/>
</dbReference>
<evidence type="ECO:0000313" key="4">
    <source>
        <dbReference type="Proteomes" id="UP000266260"/>
    </source>
</evidence>
<dbReference type="Proteomes" id="UP000266489">
    <property type="component" value="Unassembled WGS sequence"/>
</dbReference>
<comment type="caution">
    <text evidence="3">The sequence shown here is derived from an EMBL/GenBank/DDBJ whole genome shotgun (WGS) entry which is preliminary data.</text>
</comment>
<gene>
    <name evidence="3" type="ORF">SMC5_06405</name>
    <name evidence="2" type="ORF">SMC6_05695</name>
</gene>
<dbReference type="OrthoDB" id="7956186at2"/>
<dbReference type="AlphaFoldDB" id="A0A398D4H1"/>
<evidence type="ECO:0000313" key="5">
    <source>
        <dbReference type="Proteomes" id="UP000266489"/>
    </source>
</evidence>
<dbReference type="EMBL" id="QXIT01000093">
    <property type="protein sequence ID" value="RIE07697.1"/>
    <property type="molecule type" value="Genomic_DNA"/>
</dbReference>
<dbReference type="GO" id="GO:0004181">
    <property type="term" value="F:metallocarboxypeptidase activity"/>
    <property type="evidence" value="ECO:0007669"/>
    <property type="project" value="InterPro"/>
</dbReference>
<dbReference type="CDD" id="cd06232">
    <property type="entry name" value="M14-like"/>
    <property type="match status" value="1"/>
</dbReference>
<dbReference type="Gene3D" id="3.40.630.10">
    <property type="entry name" value="Zn peptidases"/>
    <property type="match status" value="1"/>
</dbReference>
<sequence>MQYKIIIRRGTAVFLRECAVEVSALLGFRSTSMEFPVLRFEDDAAVPGVPGLHFFLQIAAGMDCAFRISRNGSRVDLLLRDEAGTEGLLYTLCSSFDRIEGSEDFEICEADPVEPSGSGDRVSGTGPFAEARCPGIMEGGYHHRPSVQGLEALFEREYLVKDEDYDFLPDRIDASIALPKGFDDFELSAACDVAARLGMESLGLELPILAREGRPRSALIWIGRSDVCRVTLRGGHGMAGTAGETRIIDLLGEGEALASMASTLCGRFPGTGDLSPLDDVCADVRRAVTFRSLDGQLAWLDASGAPAGTVAYVEPGIESRRPALEARFPGVEFRNRGTLEPICNREIELPWELDMCHTLLEEVYPRLGAEEGTEILVVISEDRPTCAALEKEIRAAAIARGARFPRVRVVCAFKQGLSWMRDYVLPELVALGGVDSVEVGFSVFLPEGRETWTDEDGATPKISANRPSDPDAWFESPIRLLQELYPVDDLVAAALGIGREHVRFSVLAHTGVLGYRIVARDRSGAVVYDDTYDVSVAERPYLDDFPEIGKVHPGTGRVTLSRHGKRMWEGRFKTDMENVWDAYQRDVLPACRSLAERSCGGKATAAGQPFFAQLRVEVEASEPDEALGIRHDRISSLESLHEDIYFAGLDYFQTLGVKAEGKGFDFPGLILPVIRKGIGKPQMRFSILTEHPGGAAFEMRGEREVPTYAAIADDDAVEVFVEELSYDPSCGAFSPLIHIHVPEPAGQEGRARVADPAAFLRSYARLLSEGLLDASRHAAGIPLLRFALVDGSVVDVVPPAMETDSPVQDICDIDLMEGKLIGCDEYRAIAERLKHVEGIRVRKVAESRQGRNIFAIEFPPQLPGYISRTKLVASRPTVYINARHHANEVSSTNSALALVSTLLTDKAYESVADKVNIVIVPLENADGAAIHYDLATDNPEWILHTARYNSLGREFAYDYFHDATPHTEALGFTQVWRDWLPDVVMDDHGVPNHEWCQQFSGYTSPWFKGFWMPRALMYGYFWYVTDEAYAGNKVLAERIQEAFADRIGSRSECRSLNAEWRDRFEKYAHAWMPRLFPAEYYKDVIFYWVPYAYKPDYHYVSVRYPWVTASSFVTEISDEGARGEYLGLCARTHEAGDLAVIDLLRSLDTQVESEVRRGGVAASTGGWTVSARLARKRPPAGARNG</sequence>
<evidence type="ECO:0000259" key="1">
    <source>
        <dbReference type="Pfam" id="PF00246"/>
    </source>
</evidence>
<dbReference type="SUPFAM" id="SSF53187">
    <property type="entry name" value="Zn-dependent exopeptidases"/>
    <property type="match status" value="1"/>
</dbReference>
<protein>
    <recommendedName>
        <fullName evidence="1">Peptidase M14 domain-containing protein</fullName>
    </recommendedName>
</protein>
<accession>A0A398D4H1</accession>
<organism evidence="3 5">
    <name type="scientific">Candidatus Cryosericum odellii</name>
    <dbReference type="NCBI Taxonomy" id="2290917"/>
    <lineage>
        <taxon>Bacteria</taxon>
        <taxon>Pseudomonadati</taxon>
        <taxon>Caldisericota/Cryosericota group</taxon>
        <taxon>Candidatus Cryosericota</taxon>
        <taxon>Candidatus Cryosericia</taxon>
        <taxon>Candidatus Cryosericales</taxon>
        <taxon>Candidatus Cryosericaceae</taxon>
        <taxon>Candidatus Cryosericum</taxon>
    </lineage>
</organism>
<proteinExistence type="predicted"/>
<dbReference type="Pfam" id="PF00246">
    <property type="entry name" value="Peptidase_M14"/>
    <property type="match status" value="1"/>
</dbReference>
<accession>A0A398D5T3</accession>
<evidence type="ECO:0000313" key="2">
    <source>
        <dbReference type="EMBL" id="RIE07697.1"/>
    </source>
</evidence>
<keyword evidence="4" id="KW-1185">Reference proteome</keyword>
<evidence type="ECO:0000313" key="3">
    <source>
        <dbReference type="EMBL" id="RIE10112.1"/>
    </source>
</evidence>
<dbReference type="EMBL" id="QXIU01000153">
    <property type="protein sequence ID" value="RIE10112.1"/>
    <property type="molecule type" value="Genomic_DNA"/>
</dbReference>
<dbReference type="GO" id="GO:0008270">
    <property type="term" value="F:zinc ion binding"/>
    <property type="evidence" value="ECO:0007669"/>
    <property type="project" value="InterPro"/>
</dbReference>
<dbReference type="InterPro" id="IPR000834">
    <property type="entry name" value="Peptidase_M14"/>
</dbReference>